<sequence length="222" mass="25245">MRKGEICLYKSNEIRQPNIQQDPIPIIESVYNDEVDIENGVGNGENIRNRISREAVLKVWIQNRIFCNLGNRSCPEHFENGYFSEESVALLRLRAAPRQLTHGDNECLINLLTDRVVALKEKSKIFDFDNENMDDDYCKCLTGLKTRSSKKLQEAPRSSKKLQEAPRSSKKLQEAPRSSKKLQEAARSSKKPQEVKKLLVAPRSSEKQEVPSYVVAPGSSKI</sequence>
<gene>
    <name evidence="2" type="ORF">PSYICH_LOCUS11158</name>
</gene>
<evidence type="ECO:0000256" key="1">
    <source>
        <dbReference type="SAM" id="MobiDB-lite"/>
    </source>
</evidence>
<feature type="region of interest" description="Disordered" evidence="1">
    <location>
        <begin position="149"/>
        <end position="222"/>
    </location>
</feature>
<proteinExistence type="predicted"/>
<dbReference type="AlphaFoldDB" id="A0A9P0D5S3"/>
<dbReference type="OrthoDB" id="6798840at2759"/>
<keyword evidence="3" id="KW-1185">Reference proteome</keyword>
<dbReference type="EMBL" id="OV651817">
    <property type="protein sequence ID" value="CAH1110994.1"/>
    <property type="molecule type" value="Genomic_DNA"/>
</dbReference>
<protein>
    <submittedName>
        <fullName evidence="2">Uncharacterized protein</fullName>
    </submittedName>
</protein>
<evidence type="ECO:0000313" key="2">
    <source>
        <dbReference type="EMBL" id="CAH1110994.1"/>
    </source>
</evidence>
<dbReference type="Proteomes" id="UP001153636">
    <property type="component" value="Chromosome 5"/>
</dbReference>
<evidence type="ECO:0000313" key="3">
    <source>
        <dbReference type="Proteomes" id="UP001153636"/>
    </source>
</evidence>
<organism evidence="2 3">
    <name type="scientific">Psylliodes chrysocephalus</name>
    <dbReference type="NCBI Taxonomy" id="3402493"/>
    <lineage>
        <taxon>Eukaryota</taxon>
        <taxon>Metazoa</taxon>
        <taxon>Ecdysozoa</taxon>
        <taxon>Arthropoda</taxon>
        <taxon>Hexapoda</taxon>
        <taxon>Insecta</taxon>
        <taxon>Pterygota</taxon>
        <taxon>Neoptera</taxon>
        <taxon>Endopterygota</taxon>
        <taxon>Coleoptera</taxon>
        <taxon>Polyphaga</taxon>
        <taxon>Cucujiformia</taxon>
        <taxon>Chrysomeloidea</taxon>
        <taxon>Chrysomelidae</taxon>
        <taxon>Galerucinae</taxon>
        <taxon>Alticini</taxon>
        <taxon>Psylliodes</taxon>
    </lineage>
</organism>
<accession>A0A9P0D5S3</accession>
<name>A0A9P0D5S3_9CUCU</name>
<reference evidence="2" key="1">
    <citation type="submission" date="2022-01" db="EMBL/GenBank/DDBJ databases">
        <authorList>
            <person name="King R."/>
        </authorList>
    </citation>
    <scope>NUCLEOTIDE SEQUENCE</scope>
</reference>